<sequence>MSLIRREVIFRPSDTIRISYNYNTDVMKSIYYYLSIADKQKEKFLHDVGYKVNNKPGFKLFNFTLLFKNAKFGSNDIEINNNSKVILILSGKDDIINSILKGLLHIKKIKITDKDISLDDIVNVEKVNFKTIALYKALSPVVTTTNHEDGRIMHLRPYVDKYYINLAHNLKKKYSIIYDEEFEGPLYFDIDNVIDMKKKKHRVNNFFKVGFLYNLWIETTPKMHEIIYYLGLGENNSTGAGCMSLIKVGDSDE</sequence>
<reference evidence="6 7" key="1">
    <citation type="submission" date="2022-06" db="EMBL/GenBank/DDBJ databases">
        <title>Isolation of gut microbiota from human fecal samples.</title>
        <authorList>
            <person name="Pamer E.G."/>
            <person name="Barat B."/>
            <person name="Waligurski E."/>
            <person name="Medina S."/>
            <person name="Paddock L."/>
            <person name="Mostad J."/>
        </authorList>
    </citation>
    <scope>NUCLEOTIDE SEQUENCE [LARGE SCALE GENOMIC DNA]</scope>
    <source>
        <strain evidence="6 7">DFI.7.95</strain>
    </source>
</reference>
<evidence type="ECO:0000256" key="3">
    <source>
        <dbReference type="ARBA" id="ARBA00023118"/>
    </source>
</evidence>
<dbReference type="Proteomes" id="UP001524478">
    <property type="component" value="Unassembled WGS sequence"/>
</dbReference>
<protein>
    <recommendedName>
        <fullName evidence="4">CRISPR-associated endoribonuclease</fullName>
    </recommendedName>
</protein>
<keyword evidence="7" id="KW-1185">Reference proteome</keyword>
<evidence type="ECO:0000313" key="6">
    <source>
        <dbReference type="EMBL" id="MCQ4925040.1"/>
    </source>
</evidence>
<evidence type="ECO:0000256" key="2">
    <source>
        <dbReference type="ARBA" id="ARBA00022884"/>
    </source>
</evidence>
<dbReference type="InterPro" id="IPR010156">
    <property type="entry name" value="CRISPR-assoc_prot_Cas6"/>
</dbReference>
<keyword evidence="2" id="KW-0694">RNA-binding</keyword>
<evidence type="ECO:0000259" key="5">
    <source>
        <dbReference type="Pfam" id="PF01881"/>
    </source>
</evidence>
<dbReference type="Pfam" id="PF01881">
    <property type="entry name" value="Cas_Cas6_C"/>
    <property type="match status" value="1"/>
</dbReference>
<evidence type="ECO:0000313" key="7">
    <source>
        <dbReference type="Proteomes" id="UP001524478"/>
    </source>
</evidence>
<comment type="function">
    <text evidence="4">CRISPR (clustered regularly interspaced short palindromic repeat), is an adaptive immune system that provides protection against mobile genetic elements (viruses, transposable elements and conjugative plasmids). CRISPR clusters contain sequences complementary to antecedent mobile elements and target invading nucleic acids. CRISPR clusters are transcribed and processed into CRISPR RNA (crRNA).</text>
</comment>
<keyword evidence="3" id="KW-0051">Antiviral defense</keyword>
<dbReference type="PANTHER" id="PTHR36984">
    <property type="entry name" value="CRISPR-ASSOCIATED ENDORIBONUCLEASE CAS6 1"/>
    <property type="match status" value="1"/>
</dbReference>
<dbReference type="PANTHER" id="PTHR36984:SF1">
    <property type="entry name" value="CRISPR-ASSOCIATED ENDORIBONUCLEASE CAS6 1"/>
    <property type="match status" value="1"/>
</dbReference>
<dbReference type="CDD" id="cd21140">
    <property type="entry name" value="Cas6_I-like"/>
    <property type="match status" value="1"/>
</dbReference>
<evidence type="ECO:0000256" key="1">
    <source>
        <dbReference type="ARBA" id="ARBA00005937"/>
    </source>
</evidence>
<dbReference type="RefSeq" id="WP_256312631.1">
    <property type="nucleotide sequence ID" value="NZ_JANGAC010000017.1"/>
</dbReference>
<feature type="domain" description="CRISPR associated protein Cas6 C-terminal" evidence="5">
    <location>
        <begin position="130"/>
        <end position="244"/>
    </location>
</feature>
<accession>A0ABT1SEX8</accession>
<dbReference type="InterPro" id="IPR045747">
    <property type="entry name" value="CRISPR-assoc_prot_Cas6_N_sf"/>
</dbReference>
<comment type="caution">
    <text evidence="6">The sequence shown here is derived from an EMBL/GenBank/DDBJ whole genome shotgun (WGS) entry which is preliminary data.</text>
</comment>
<dbReference type="NCBIfam" id="TIGR01877">
    <property type="entry name" value="cas_cas6"/>
    <property type="match status" value="1"/>
</dbReference>
<gene>
    <name evidence="6" type="primary">cas6</name>
    <name evidence="6" type="ORF">NE686_18205</name>
</gene>
<proteinExistence type="inferred from homology"/>
<dbReference type="EMBL" id="JANGAC010000017">
    <property type="protein sequence ID" value="MCQ4925040.1"/>
    <property type="molecule type" value="Genomic_DNA"/>
</dbReference>
<dbReference type="Gene3D" id="3.30.70.1890">
    <property type="match status" value="1"/>
</dbReference>
<name>A0ABT1SEX8_9FIRM</name>
<evidence type="ECO:0000256" key="4">
    <source>
        <dbReference type="PIRNR" id="PIRNR005054"/>
    </source>
</evidence>
<dbReference type="Gene3D" id="3.30.70.1900">
    <property type="match status" value="1"/>
</dbReference>
<organism evidence="6 7">
    <name type="scientific">Tissierella carlieri</name>
    <dbReference type="NCBI Taxonomy" id="689904"/>
    <lineage>
        <taxon>Bacteria</taxon>
        <taxon>Bacillati</taxon>
        <taxon>Bacillota</taxon>
        <taxon>Tissierellia</taxon>
        <taxon>Tissierellales</taxon>
        <taxon>Tissierellaceae</taxon>
        <taxon>Tissierella</taxon>
    </lineage>
</organism>
<comment type="similarity">
    <text evidence="1 4">Belongs to the CRISPR-associated protein Cas6/Cse3/CasE family.</text>
</comment>
<dbReference type="PIRSF" id="PIRSF005054">
    <property type="entry name" value="PF1131"/>
    <property type="match status" value="1"/>
</dbReference>
<dbReference type="InterPro" id="IPR049435">
    <property type="entry name" value="Cas_Cas6_C"/>
</dbReference>